<evidence type="ECO:0000256" key="1">
    <source>
        <dbReference type="SAM" id="MobiDB-lite"/>
    </source>
</evidence>
<accession>A0AA39NPW4</accession>
<gene>
    <name evidence="2" type="ORF">EV420DRAFT_55767</name>
</gene>
<dbReference type="EMBL" id="JAUEPS010000001">
    <property type="protein sequence ID" value="KAK0469667.1"/>
    <property type="molecule type" value="Genomic_DNA"/>
</dbReference>
<protein>
    <submittedName>
        <fullName evidence="2">Uncharacterized protein</fullName>
    </submittedName>
</protein>
<keyword evidence="3" id="KW-1185">Reference proteome</keyword>
<feature type="region of interest" description="Disordered" evidence="1">
    <location>
        <begin position="234"/>
        <end position="403"/>
    </location>
</feature>
<sequence length="403" mass="42812">MQNAVAGPSRAPTPPPPSISSPGPLFLPPPAQYPPAPALFTSTEDLISHFYLLDAYDKYVRPFISSDDQGAANAPPTPSISHPLTPGGHLDKGKGKEVAVNSPLALAPQTPAADPQDPDDDDPGGKGEKKKKNNYKHLIKGTPGKHSMKKDDYLTSVIMGPGKERIKITPFDLKTQREAFSVSAEGLKGWNPSTLIQESTQAREDRKKRVRSCMTNVSLTTLIRVQKELRRLAKAQANASASHTPQPTPTPIQAPIPSTPASLAAQRSGTPRPVSAVPRPGSTKPHLPPVQVTGLNGRTSGGTPRTATPHPLSAPPVSASSLAAQQQVPRGKKRERDDSVSNPNSNKVAPPQPITSNIPPKAIMNAKAGIPGARPRPIKKQRMDIQGQSRDTGPMQQPTPQGV</sequence>
<evidence type="ECO:0000313" key="3">
    <source>
        <dbReference type="Proteomes" id="UP001175211"/>
    </source>
</evidence>
<reference evidence="2" key="1">
    <citation type="submission" date="2023-06" db="EMBL/GenBank/DDBJ databases">
        <authorList>
            <consortium name="Lawrence Berkeley National Laboratory"/>
            <person name="Ahrendt S."/>
            <person name="Sahu N."/>
            <person name="Indic B."/>
            <person name="Wong-Bajracharya J."/>
            <person name="Merenyi Z."/>
            <person name="Ke H.-M."/>
            <person name="Monk M."/>
            <person name="Kocsube S."/>
            <person name="Drula E."/>
            <person name="Lipzen A."/>
            <person name="Balint B."/>
            <person name="Henrissat B."/>
            <person name="Andreopoulos B."/>
            <person name="Martin F.M."/>
            <person name="Harder C.B."/>
            <person name="Rigling D."/>
            <person name="Ford K.L."/>
            <person name="Foster G.D."/>
            <person name="Pangilinan J."/>
            <person name="Papanicolaou A."/>
            <person name="Barry K."/>
            <person name="LaButti K."/>
            <person name="Viragh M."/>
            <person name="Koriabine M."/>
            <person name="Yan M."/>
            <person name="Riley R."/>
            <person name="Champramary S."/>
            <person name="Plett K.L."/>
            <person name="Tsai I.J."/>
            <person name="Slot J."/>
            <person name="Sipos G."/>
            <person name="Plett J."/>
            <person name="Nagy L.G."/>
            <person name="Grigoriev I.V."/>
        </authorList>
    </citation>
    <scope>NUCLEOTIDE SEQUENCE</scope>
    <source>
        <strain evidence="2">CCBAS 213</strain>
    </source>
</reference>
<name>A0AA39NPW4_ARMTA</name>
<feature type="region of interest" description="Disordered" evidence="1">
    <location>
        <begin position="68"/>
        <end position="147"/>
    </location>
</feature>
<comment type="caution">
    <text evidence="2">The sequence shown here is derived from an EMBL/GenBank/DDBJ whole genome shotgun (WGS) entry which is preliminary data.</text>
</comment>
<feature type="compositionally biased region" description="Pro residues" evidence="1">
    <location>
        <begin position="11"/>
        <end position="37"/>
    </location>
</feature>
<feature type="compositionally biased region" description="Low complexity" evidence="1">
    <location>
        <begin position="315"/>
        <end position="329"/>
    </location>
</feature>
<dbReference type="RefSeq" id="XP_060339460.1">
    <property type="nucleotide sequence ID" value="XM_060482574.1"/>
</dbReference>
<feature type="compositionally biased region" description="Polar residues" evidence="1">
    <location>
        <begin position="386"/>
        <end position="403"/>
    </location>
</feature>
<feature type="compositionally biased region" description="Polar residues" evidence="1">
    <location>
        <begin position="293"/>
        <end position="306"/>
    </location>
</feature>
<feature type="compositionally biased region" description="Low complexity" evidence="1">
    <location>
        <begin position="103"/>
        <end position="115"/>
    </location>
</feature>
<organism evidence="2 3">
    <name type="scientific">Armillaria tabescens</name>
    <name type="common">Ringless honey mushroom</name>
    <name type="synonym">Agaricus tabescens</name>
    <dbReference type="NCBI Taxonomy" id="1929756"/>
    <lineage>
        <taxon>Eukaryota</taxon>
        <taxon>Fungi</taxon>
        <taxon>Dikarya</taxon>
        <taxon>Basidiomycota</taxon>
        <taxon>Agaricomycotina</taxon>
        <taxon>Agaricomycetes</taxon>
        <taxon>Agaricomycetidae</taxon>
        <taxon>Agaricales</taxon>
        <taxon>Marasmiineae</taxon>
        <taxon>Physalacriaceae</taxon>
        <taxon>Desarmillaria</taxon>
    </lineage>
</organism>
<feature type="compositionally biased region" description="Pro residues" evidence="1">
    <location>
        <begin position="246"/>
        <end position="258"/>
    </location>
</feature>
<dbReference type="GeneID" id="85366122"/>
<dbReference type="AlphaFoldDB" id="A0AA39NPW4"/>
<feature type="region of interest" description="Disordered" evidence="1">
    <location>
        <begin position="1"/>
        <end position="38"/>
    </location>
</feature>
<dbReference type="Proteomes" id="UP001175211">
    <property type="component" value="Unassembled WGS sequence"/>
</dbReference>
<feature type="compositionally biased region" description="Basic residues" evidence="1">
    <location>
        <begin position="128"/>
        <end position="139"/>
    </location>
</feature>
<evidence type="ECO:0000313" key="2">
    <source>
        <dbReference type="EMBL" id="KAK0469667.1"/>
    </source>
</evidence>
<proteinExistence type="predicted"/>